<evidence type="ECO:0000256" key="10">
    <source>
        <dbReference type="ARBA" id="ARBA00023239"/>
    </source>
</evidence>
<dbReference type="GO" id="GO:0008927">
    <property type="term" value="F:mannonate dehydratase activity"/>
    <property type="evidence" value="ECO:0007669"/>
    <property type="project" value="UniProtKB-EC"/>
</dbReference>
<evidence type="ECO:0000313" key="11">
    <source>
        <dbReference type="EMBL" id="MBZ2199706.1"/>
    </source>
</evidence>
<dbReference type="Pfam" id="PF03786">
    <property type="entry name" value="UxuA"/>
    <property type="match status" value="1"/>
</dbReference>
<comment type="similarity">
    <text evidence="6">Belongs to the mannonate dehydratase family.</text>
</comment>
<comment type="cofactor">
    <cofactor evidence="3">
        <name>Fe(2+)</name>
        <dbReference type="ChEBI" id="CHEBI:29033"/>
    </cofactor>
</comment>
<comment type="caution">
    <text evidence="11">The sequence shown here is derived from an EMBL/GenBank/DDBJ whole genome shotgun (WGS) entry which is preliminary data.</text>
</comment>
<evidence type="ECO:0000256" key="5">
    <source>
        <dbReference type="ARBA" id="ARBA00004892"/>
    </source>
</evidence>
<keyword evidence="9" id="KW-0464">Manganese</keyword>
<accession>A0ABS7SK27</accession>
<name>A0ABS7SK27_9MICO</name>
<evidence type="ECO:0000256" key="7">
    <source>
        <dbReference type="ARBA" id="ARBA00012927"/>
    </source>
</evidence>
<evidence type="ECO:0000313" key="12">
    <source>
        <dbReference type="Proteomes" id="UP000826651"/>
    </source>
</evidence>
<keyword evidence="12" id="KW-1185">Reference proteome</keyword>
<dbReference type="Gene3D" id="3.20.20.150">
    <property type="entry name" value="Divalent-metal-dependent TIM barrel enzymes"/>
    <property type="match status" value="1"/>
</dbReference>
<comment type="function">
    <text evidence="4">Catalyzes the dehydration of D-mannonate.</text>
</comment>
<comment type="pathway">
    <text evidence="5">Carbohydrate metabolism; pentose and glucuronate interconversion.</text>
</comment>
<evidence type="ECO:0000256" key="1">
    <source>
        <dbReference type="ARBA" id="ARBA00001794"/>
    </source>
</evidence>
<dbReference type="InterPro" id="IPR036237">
    <property type="entry name" value="Xyl_isomerase-like_sf"/>
</dbReference>
<evidence type="ECO:0000256" key="4">
    <source>
        <dbReference type="ARBA" id="ARBA00002713"/>
    </source>
</evidence>
<reference evidence="11 12" key="1">
    <citation type="submission" date="2021-04" db="EMBL/GenBank/DDBJ databases">
        <title>Ruania sp. nov., isolated from sandy soil of mangrove forest.</title>
        <authorList>
            <person name="Ge X."/>
            <person name="Huang R."/>
            <person name="Liu W."/>
        </authorList>
    </citation>
    <scope>NUCLEOTIDE SEQUENCE [LARGE SCALE GENOMIC DNA]</scope>
    <source>
        <strain evidence="11 12">N2-46</strain>
    </source>
</reference>
<dbReference type="Proteomes" id="UP000826651">
    <property type="component" value="Unassembled WGS sequence"/>
</dbReference>
<dbReference type="PANTHER" id="PTHR30387:SF2">
    <property type="entry name" value="MANNONATE DEHYDRATASE"/>
    <property type="match status" value="1"/>
</dbReference>
<protein>
    <recommendedName>
        <fullName evidence="7">mannonate dehydratase</fullName>
        <ecNumber evidence="7">4.2.1.8</ecNumber>
    </recommendedName>
</protein>
<organism evidence="11 12">
    <name type="scientific">Occultella gossypii</name>
    <dbReference type="NCBI Taxonomy" id="2800820"/>
    <lineage>
        <taxon>Bacteria</taxon>
        <taxon>Bacillati</taxon>
        <taxon>Actinomycetota</taxon>
        <taxon>Actinomycetes</taxon>
        <taxon>Micrococcales</taxon>
        <taxon>Ruaniaceae</taxon>
        <taxon>Occultella</taxon>
    </lineage>
</organism>
<dbReference type="EC" id="4.2.1.8" evidence="7"/>
<evidence type="ECO:0000256" key="2">
    <source>
        <dbReference type="ARBA" id="ARBA00001936"/>
    </source>
</evidence>
<evidence type="ECO:0000256" key="9">
    <source>
        <dbReference type="ARBA" id="ARBA00023211"/>
    </source>
</evidence>
<evidence type="ECO:0000256" key="3">
    <source>
        <dbReference type="ARBA" id="ARBA00001954"/>
    </source>
</evidence>
<comment type="cofactor">
    <cofactor evidence="2">
        <name>Mn(2+)</name>
        <dbReference type="ChEBI" id="CHEBI:29035"/>
    </cofactor>
</comment>
<sequence length="319" mass="34830">MRLAHRISADISDADLRYLRQLGLEWARVEFGDADPGVDSVAAVQRRFAEHGMTIVSAVHHAYRSLDIQLGRPGRDHAIETYRTFLASLGAIGIGVADYDFHPGNTYSTGEVRRGRGYLARRFDLADFRARVEQVRFGRHYDADEIWAAYAYFFEAALPAAEAADVVLALHPDDPPIPMMNGVAKLFTHADGYRRAEDLAAGSGHWGLTFCVGTWAEGGAAMGADVFAMIEDYGRRGLIADVHLRNVTGPLPAFEETLPDEGYLDLARVVRALHEVGFDGPVVPDHIPRLDGDDGIMRAGTAHSLAYLRGLIDAVTASG</sequence>
<evidence type="ECO:0000256" key="8">
    <source>
        <dbReference type="ARBA" id="ARBA00023004"/>
    </source>
</evidence>
<dbReference type="EMBL" id="JAGSHT010000033">
    <property type="protein sequence ID" value="MBZ2199706.1"/>
    <property type="molecule type" value="Genomic_DNA"/>
</dbReference>
<evidence type="ECO:0000256" key="6">
    <source>
        <dbReference type="ARBA" id="ARBA00007389"/>
    </source>
</evidence>
<proteinExistence type="inferred from homology"/>
<dbReference type="RefSeq" id="WP_223411680.1">
    <property type="nucleotide sequence ID" value="NZ_JAGSHT010000033.1"/>
</dbReference>
<dbReference type="PANTHER" id="PTHR30387">
    <property type="entry name" value="MANNONATE DEHYDRATASE"/>
    <property type="match status" value="1"/>
</dbReference>
<gene>
    <name evidence="11" type="ORF">KCQ71_26430</name>
</gene>
<dbReference type="InterPro" id="IPR004628">
    <property type="entry name" value="Man_deHydtase"/>
</dbReference>
<keyword evidence="10 11" id="KW-0456">Lyase</keyword>
<dbReference type="SUPFAM" id="SSF51658">
    <property type="entry name" value="Xylose isomerase-like"/>
    <property type="match status" value="1"/>
</dbReference>
<comment type="catalytic activity">
    <reaction evidence="1">
        <text>D-mannonate = 2-dehydro-3-deoxy-D-gluconate + H2O</text>
        <dbReference type="Rhea" id="RHEA:20097"/>
        <dbReference type="ChEBI" id="CHEBI:15377"/>
        <dbReference type="ChEBI" id="CHEBI:17767"/>
        <dbReference type="ChEBI" id="CHEBI:57990"/>
        <dbReference type="EC" id="4.2.1.8"/>
    </reaction>
</comment>
<keyword evidence="8" id="KW-0408">Iron</keyword>